<feature type="transmembrane region" description="Helical" evidence="8">
    <location>
        <begin position="110"/>
        <end position="129"/>
    </location>
</feature>
<protein>
    <submittedName>
        <fullName evidence="10">Monovalent cation/H+ antiporter subunit D family protein</fullName>
    </submittedName>
</protein>
<dbReference type="InterPro" id="IPR050586">
    <property type="entry name" value="CPA3_Na-H_Antiporter_D"/>
</dbReference>
<comment type="caution">
    <text evidence="10">The sequence shown here is derived from an EMBL/GenBank/DDBJ whole genome shotgun (WGS) entry which is preliminary data.</text>
</comment>
<keyword evidence="11" id="KW-1185">Reference proteome</keyword>
<reference evidence="10" key="1">
    <citation type="submission" date="2021-02" db="EMBL/GenBank/DDBJ databases">
        <title>PHA producing bacteria isolated from coastal sediment in Guangdong, Shenzhen.</title>
        <authorList>
            <person name="Zheng W."/>
            <person name="Yu S."/>
            <person name="Huang Y."/>
        </authorList>
    </citation>
    <scope>NUCLEOTIDE SEQUENCE</scope>
    <source>
        <strain evidence="10">TN14-10</strain>
    </source>
</reference>
<name>A0A939DG17_9GAMM</name>
<feature type="transmembrane region" description="Helical" evidence="8">
    <location>
        <begin position="341"/>
        <end position="360"/>
    </location>
</feature>
<feature type="transmembrane region" description="Helical" evidence="8">
    <location>
        <begin position="135"/>
        <end position="153"/>
    </location>
</feature>
<evidence type="ECO:0000256" key="8">
    <source>
        <dbReference type="SAM" id="Phobius"/>
    </source>
</evidence>
<feature type="transmembrane region" description="Helical" evidence="8">
    <location>
        <begin position="454"/>
        <end position="474"/>
    </location>
</feature>
<evidence type="ECO:0000259" key="9">
    <source>
        <dbReference type="Pfam" id="PF00361"/>
    </source>
</evidence>
<feature type="transmembrane region" description="Helical" evidence="8">
    <location>
        <begin position="80"/>
        <end position="98"/>
    </location>
</feature>
<dbReference type="Proteomes" id="UP000664303">
    <property type="component" value="Unassembled WGS sequence"/>
</dbReference>
<feature type="transmembrane region" description="Helical" evidence="8">
    <location>
        <begin position="412"/>
        <end position="433"/>
    </location>
</feature>
<feature type="transmembrane region" description="Helical" evidence="8">
    <location>
        <begin position="239"/>
        <end position="260"/>
    </location>
</feature>
<dbReference type="AlphaFoldDB" id="A0A939DG17"/>
<accession>A0A939DG17</accession>
<feature type="transmembrane region" description="Helical" evidence="8">
    <location>
        <begin position="165"/>
        <end position="187"/>
    </location>
</feature>
<evidence type="ECO:0000256" key="1">
    <source>
        <dbReference type="ARBA" id="ARBA00004651"/>
    </source>
</evidence>
<dbReference type="PANTHER" id="PTHR42703:SF1">
    <property type="entry name" value="NA(+)_H(+) ANTIPORTER SUBUNIT D1"/>
    <property type="match status" value="1"/>
</dbReference>
<keyword evidence="4 7" id="KW-0812">Transmembrane</keyword>
<feature type="transmembrane region" description="Helical" evidence="8">
    <location>
        <begin position="207"/>
        <end position="232"/>
    </location>
</feature>
<dbReference type="RefSeq" id="WP_206560654.1">
    <property type="nucleotide sequence ID" value="NZ_JAFKCZ010000007.1"/>
</dbReference>
<feature type="domain" description="NADH:quinone oxidoreductase/Mrp antiporter transmembrane" evidence="9">
    <location>
        <begin position="131"/>
        <end position="425"/>
    </location>
</feature>
<proteinExistence type="inferred from homology"/>
<dbReference type="Pfam" id="PF00361">
    <property type="entry name" value="Proton_antipo_M"/>
    <property type="match status" value="1"/>
</dbReference>
<keyword evidence="6 8" id="KW-0472">Membrane</keyword>
<evidence type="ECO:0000256" key="3">
    <source>
        <dbReference type="ARBA" id="ARBA00022475"/>
    </source>
</evidence>
<feature type="transmembrane region" description="Helical" evidence="8">
    <location>
        <begin position="372"/>
        <end position="392"/>
    </location>
</feature>
<evidence type="ECO:0000313" key="10">
    <source>
        <dbReference type="EMBL" id="MBN7797216.1"/>
    </source>
</evidence>
<evidence type="ECO:0000256" key="7">
    <source>
        <dbReference type="RuleBase" id="RU000320"/>
    </source>
</evidence>
<feature type="transmembrane region" description="Helical" evidence="8">
    <location>
        <begin position="311"/>
        <end position="335"/>
    </location>
</feature>
<dbReference type="PANTHER" id="PTHR42703">
    <property type="entry name" value="NADH DEHYDROGENASE"/>
    <property type="match status" value="1"/>
</dbReference>
<dbReference type="InterPro" id="IPR001750">
    <property type="entry name" value="ND/Mrp_TM"/>
</dbReference>
<comment type="subcellular location">
    <subcellularLocation>
        <location evidence="1">Cell membrane</location>
        <topology evidence="1">Multi-pass membrane protein</topology>
    </subcellularLocation>
    <subcellularLocation>
        <location evidence="7">Membrane</location>
        <topology evidence="7">Multi-pass membrane protein</topology>
    </subcellularLocation>
</comment>
<organism evidence="10 11">
    <name type="scientific">Parahaliea mediterranea</name>
    <dbReference type="NCBI Taxonomy" id="651086"/>
    <lineage>
        <taxon>Bacteria</taxon>
        <taxon>Pseudomonadati</taxon>
        <taxon>Pseudomonadota</taxon>
        <taxon>Gammaproteobacteria</taxon>
        <taxon>Cellvibrionales</taxon>
        <taxon>Halieaceae</taxon>
        <taxon>Parahaliea</taxon>
    </lineage>
</organism>
<keyword evidence="3" id="KW-1003">Cell membrane</keyword>
<evidence type="ECO:0000256" key="4">
    <source>
        <dbReference type="ARBA" id="ARBA00022692"/>
    </source>
</evidence>
<gene>
    <name evidence="10" type="ORF">JYP50_11465</name>
</gene>
<dbReference type="GO" id="GO:0005886">
    <property type="term" value="C:plasma membrane"/>
    <property type="evidence" value="ECO:0007669"/>
    <property type="project" value="UniProtKB-SubCell"/>
</dbReference>
<keyword evidence="5 8" id="KW-1133">Transmembrane helix</keyword>
<sequence>MLSQLPLLPVLLPLLGAPACALLRRPLAAWVFSCAVSVLALAAAIALLAATWQQGVLSYALGGWAAPWGIEYRIDLLNALVLLLVSAMGAAVLLGARASVWREIPEHKRTLFFVAYLLCLAGLLGIAATGDAFNLFVFLEISSLATYALVATGRDRRALVAAYNYLVMGTIGATFILIGIGFVYMLTGTLNMADLAQRLPAVGQSRTAFAAYAFIVVGVCLKLALFPLHLWLPGAYTRAPSIVTVFLAATATKVALYVLIRFSFTVFQVEYSILALPLETVFVVLGVVAVFAGSLVAVFEPDLKRGLAYSSVAQVGYMVIGVGLGTVAGLQASLIHLFNHAIMKGTLFMALAAVVLRLGGSTYAQMQGVGRSMPITTACLLLGGLSLIGVPGTAGFISKWYLVTAAADREQWLLVLLILAGSLLTAVYIWRLVETAYLAPRQSPASIAPRALEAPAGLLAVLVVLALANIYFGLDTRLPVQTAGGAANGLLAAVLP</sequence>
<evidence type="ECO:0000256" key="6">
    <source>
        <dbReference type="ARBA" id="ARBA00023136"/>
    </source>
</evidence>
<evidence type="ECO:0000256" key="2">
    <source>
        <dbReference type="ARBA" id="ARBA00005346"/>
    </source>
</evidence>
<feature type="transmembrane region" description="Helical" evidence="8">
    <location>
        <begin position="29"/>
        <end position="49"/>
    </location>
</feature>
<feature type="transmembrane region" description="Helical" evidence="8">
    <location>
        <begin position="280"/>
        <end position="299"/>
    </location>
</feature>
<dbReference type="EMBL" id="JAFKCZ010000007">
    <property type="protein sequence ID" value="MBN7797216.1"/>
    <property type="molecule type" value="Genomic_DNA"/>
</dbReference>
<dbReference type="PRINTS" id="PR01434">
    <property type="entry name" value="NADHDHGNASE5"/>
</dbReference>
<evidence type="ECO:0000256" key="5">
    <source>
        <dbReference type="ARBA" id="ARBA00022989"/>
    </source>
</evidence>
<evidence type="ECO:0000313" key="11">
    <source>
        <dbReference type="Proteomes" id="UP000664303"/>
    </source>
</evidence>
<comment type="similarity">
    <text evidence="2">Belongs to the CPA3 antiporters (TC 2.A.63) subunit D family.</text>
</comment>